<gene>
    <name evidence="4" type="primary">laf1</name>
    <name evidence="3" type="ORF">SJAG_03441</name>
</gene>
<dbReference type="FunFam" id="1.10.10.10:FF:000087">
    <property type="entry name" value="Transcriptional adapter 2"/>
    <property type="match status" value="1"/>
</dbReference>
<dbReference type="OrthoDB" id="5598695at2759"/>
<dbReference type="PANTHER" id="PTHR12374">
    <property type="entry name" value="TRANSCRIPTIONAL ADAPTOR 2 ADA2 -RELATED"/>
    <property type="match status" value="1"/>
</dbReference>
<dbReference type="JaponicusDB" id="SJAG_03441">
    <property type="gene designation" value="laf1"/>
</dbReference>
<dbReference type="GO" id="GO:0045815">
    <property type="term" value="P:transcription initiation-coupled chromatin remodeling"/>
    <property type="evidence" value="ECO:0007669"/>
    <property type="project" value="UniProtKB-ARBA"/>
</dbReference>
<organism evidence="3 5">
    <name type="scientific">Schizosaccharomyces japonicus (strain yFS275 / FY16936)</name>
    <name type="common">Fission yeast</name>
    <dbReference type="NCBI Taxonomy" id="402676"/>
    <lineage>
        <taxon>Eukaryota</taxon>
        <taxon>Fungi</taxon>
        <taxon>Dikarya</taxon>
        <taxon>Ascomycota</taxon>
        <taxon>Taphrinomycotina</taxon>
        <taxon>Schizosaccharomycetes</taxon>
        <taxon>Schizosaccharomycetales</taxon>
        <taxon>Schizosaccharomycetaceae</taxon>
        <taxon>Schizosaccharomyces</taxon>
    </lineage>
</organism>
<dbReference type="HOGENOM" id="CLU_900649_0_0_1"/>
<evidence type="ECO:0000313" key="3">
    <source>
        <dbReference type="EMBL" id="EEB08295.2"/>
    </source>
</evidence>
<dbReference type="eggNOG" id="ENOG502R6VN">
    <property type="taxonomic scope" value="Eukaryota"/>
</dbReference>
<dbReference type="PANTHER" id="PTHR12374:SF21">
    <property type="entry name" value="SWIRM DOMAIN-CONTAINING PROTEIN FUN19-RELATED"/>
    <property type="match status" value="1"/>
</dbReference>
<feature type="domain" description="SWIRM" evidence="2">
    <location>
        <begin position="195"/>
        <end position="285"/>
    </location>
</feature>
<evidence type="ECO:0000256" key="1">
    <source>
        <dbReference type="ARBA" id="ARBA00022853"/>
    </source>
</evidence>
<dbReference type="AlphaFoldDB" id="B6K488"/>
<dbReference type="RefSeq" id="XP_002174588.2">
    <property type="nucleotide sequence ID" value="XM_002174552.2"/>
</dbReference>
<dbReference type="Pfam" id="PF04433">
    <property type="entry name" value="SWIRM"/>
    <property type="match status" value="1"/>
</dbReference>
<dbReference type="STRING" id="402676.B6K488"/>
<sequence length="285" mass="32237">MDATEKIPAASSKQGTKDVCSSTMKSYQFLISPPPSPLTGKNVKVSIECGTVVPAEKSVTSEESVEKKELEAQLTSLVIRKYRKNPLSWLSQEREWLQHHSSFRRDRFCRRRTAASAIDGLLMKDRAAGGNGRGGRYSRSGIPTAGAVGHRLKQSSREFSTNAHVFDVANTPYELLPDYSPDMSVLDKRTHPRPLRTEWKGPPLDLSNDEHSHLLHPAELQLASTLRLPCLVYLDNKRRIFAEWHNRHSQGLTFRKTDAQRASRVDVNKASRLWKAFHDEGFFDD</sequence>
<keyword evidence="1" id="KW-0156">Chromatin regulator</keyword>
<proteinExistence type="predicted"/>
<evidence type="ECO:0000313" key="4">
    <source>
        <dbReference type="JaponicusDB" id="SJAG_03441"/>
    </source>
</evidence>
<name>B6K488_SCHJY</name>
<keyword evidence="5" id="KW-1185">Reference proteome</keyword>
<dbReference type="InterPro" id="IPR036388">
    <property type="entry name" value="WH-like_DNA-bd_sf"/>
</dbReference>
<dbReference type="GO" id="GO:0033698">
    <property type="term" value="C:Rpd3L complex"/>
    <property type="evidence" value="ECO:0007669"/>
    <property type="project" value="EnsemblFungi"/>
</dbReference>
<dbReference type="InterPro" id="IPR007526">
    <property type="entry name" value="SWIRM"/>
</dbReference>
<dbReference type="EMBL" id="KE651167">
    <property type="protein sequence ID" value="EEB08295.2"/>
    <property type="molecule type" value="Genomic_DNA"/>
</dbReference>
<dbReference type="PROSITE" id="PS50934">
    <property type="entry name" value="SWIRM"/>
    <property type="match status" value="1"/>
</dbReference>
<reference evidence="3 5" key="1">
    <citation type="journal article" date="2011" name="Science">
        <title>Comparative functional genomics of the fission yeasts.</title>
        <authorList>
            <person name="Rhind N."/>
            <person name="Chen Z."/>
            <person name="Yassour M."/>
            <person name="Thompson D.A."/>
            <person name="Haas B.J."/>
            <person name="Habib N."/>
            <person name="Wapinski I."/>
            <person name="Roy S."/>
            <person name="Lin M.F."/>
            <person name="Heiman D.I."/>
            <person name="Young S.K."/>
            <person name="Furuya K."/>
            <person name="Guo Y."/>
            <person name="Pidoux A."/>
            <person name="Chen H.M."/>
            <person name="Robbertse B."/>
            <person name="Goldberg J.M."/>
            <person name="Aoki K."/>
            <person name="Bayne E.H."/>
            <person name="Berlin A.M."/>
            <person name="Desjardins C.A."/>
            <person name="Dobbs E."/>
            <person name="Dukaj L."/>
            <person name="Fan L."/>
            <person name="FitzGerald M.G."/>
            <person name="French C."/>
            <person name="Gujja S."/>
            <person name="Hansen K."/>
            <person name="Keifenheim D."/>
            <person name="Levin J.Z."/>
            <person name="Mosher R.A."/>
            <person name="Mueller C.A."/>
            <person name="Pfiffner J."/>
            <person name="Priest M."/>
            <person name="Russ C."/>
            <person name="Smialowska A."/>
            <person name="Swoboda P."/>
            <person name="Sykes S.M."/>
            <person name="Vaughn M."/>
            <person name="Vengrova S."/>
            <person name="Yoder R."/>
            <person name="Zeng Q."/>
            <person name="Allshire R."/>
            <person name="Baulcombe D."/>
            <person name="Birren B.W."/>
            <person name="Brown W."/>
            <person name="Ekwall K."/>
            <person name="Kellis M."/>
            <person name="Leatherwood J."/>
            <person name="Levin H."/>
            <person name="Margalit H."/>
            <person name="Martienssen R."/>
            <person name="Nieduszynski C.A."/>
            <person name="Spatafora J.W."/>
            <person name="Friedman N."/>
            <person name="Dalgaard J.Z."/>
            <person name="Baumann P."/>
            <person name="Niki H."/>
            <person name="Regev A."/>
            <person name="Nusbaum C."/>
        </authorList>
    </citation>
    <scope>NUCLEOTIDE SEQUENCE [LARGE SCALE GENOMIC DNA]</scope>
    <source>
        <strain evidence="5">yFS275 / FY16936</strain>
    </source>
</reference>
<dbReference type="Proteomes" id="UP000001744">
    <property type="component" value="Unassembled WGS sequence"/>
</dbReference>
<dbReference type="SUPFAM" id="SSF46689">
    <property type="entry name" value="Homeodomain-like"/>
    <property type="match status" value="1"/>
</dbReference>
<dbReference type="GeneID" id="7051639"/>
<dbReference type="GO" id="GO:0070210">
    <property type="term" value="C:Rpd3L-Expanded complex"/>
    <property type="evidence" value="ECO:0007669"/>
    <property type="project" value="EnsemblFungi"/>
</dbReference>
<accession>B6K488</accession>
<dbReference type="OMA" id="IFAEWHN"/>
<dbReference type="VEuPathDB" id="FungiDB:SJAG_03441"/>
<dbReference type="Gene3D" id="1.10.10.10">
    <property type="entry name" value="Winged helix-like DNA-binding domain superfamily/Winged helix DNA-binding domain"/>
    <property type="match status" value="1"/>
</dbReference>
<evidence type="ECO:0000313" key="5">
    <source>
        <dbReference type="Proteomes" id="UP000001744"/>
    </source>
</evidence>
<protein>
    <submittedName>
        <fullName evidence="3">Clr6 L associated factor 1 Laf1</fullName>
    </submittedName>
</protein>
<evidence type="ECO:0000259" key="2">
    <source>
        <dbReference type="PROSITE" id="PS50934"/>
    </source>
</evidence>
<dbReference type="InterPro" id="IPR009057">
    <property type="entry name" value="Homeodomain-like_sf"/>
</dbReference>